<name>A0A812PP15_SYMPI</name>
<evidence type="ECO:0000256" key="1">
    <source>
        <dbReference type="SAM" id="MobiDB-lite"/>
    </source>
</evidence>
<keyword evidence="3" id="KW-1185">Reference proteome</keyword>
<accession>A0A812PP15</accession>
<dbReference type="Proteomes" id="UP000649617">
    <property type="component" value="Unassembled WGS sequence"/>
</dbReference>
<organism evidence="2 3">
    <name type="scientific">Symbiodinium pilosum</name>
    <name type="common">Dinoflagellate</name>
    <dbReference type="NCBI Taxonomy" id="2952"/>
    <lineage>
        <taxon>Eukaryota</taxon>
        <taxon>Sar</taxon>
        <taxon>Alveolata</taxon>
        <taxon>Dinophyceae</taxon>
        <taxon>Suessiales</taxon>
        <taxon>Symbiodiniaceae</taxon>
        <taxon>Symbiodinium</taxon>
    </lineage>
</organism>
<comment type="caution">
    <text evidence="2">The sequence shown here is derived from an EMBL/GenBank/DDBJ whole genome shotgun (WGS) entry which is preliminary data.</text>
</comment>
<feature type="non-terminal residue" evidence="2">
    <location>
        <position position="136"/>
    </location>
</feature>
<gene>
    <name evidence="2" type="primary">Glrx5</name>
    <name evidence="2" type="ORF">SPIL2461_LOCUS8492</name>
</gene>
<dbReference type="AlphaFoldDB" id="A0A812PP15"/>
<reference evidence="2" key="1">
    <citation type="submission" date="2021-02" db="EMBL/GenBank/DDBJ databases">
        <authorList>
            <person name="Dougan E. K."/>
            <person name="Rhodes N."/>
            <person name="Thang M."/>
            <person name="Chan C."/>
        </authorList>
    </citation>
    <scope>NUCLEOTIDE SEQUENCE</scope>
</reference>
<evidence type="ECO:0000313" key="3">
    <source>
        <dbReference type="Proteomes" id="UP000649617"/>
    </source>
</evidence>
<evidence type="ECO:0000313" key="2">
    <source>
        <dbReference type="EMBL" id="CAE7356642.1"/>
    </source>
</evidence>
<feature type="region of interest" description="Disordered" evidence="1">
    <location>
        <begin position="1"/>
        <end position="71"/>
    </location>
</feature>
<proteinExistence type="predicted"/>
<sequence>MSLIGSTASLRRPASATALKARKPHRSSVKEGSVSRPQTPSTSVGSTVRSTSSSALRRLQEEQQSNVGTALPVASSLGLVSVPSEVVRQGLLRIASEPNVGRDPPTWADPVSPKNRSYHHIGMEERPGPGWDFTNA</sequence>
<dbReference type="OrthoDB" id="420201at2759"/>
<feature type="region of interest" description="Disordered" evidence="1">
    <location>
        <begin position="95"/>
        <end position="136"/>
    </location>
</feature>
<protein>
    <submittedName>
        <fullName evidence="2">Glrx5 protein</fullName>
    </submittedName>
</protein>
<dbReference type="EMBL" id="CAJNIZ010013991">
    <property type="protein sequence ID" value="CAE7356642.1"/>
    <property type="molecule type" value="Genomic_DNA"/>
</dbReference>
<feature type="compositionally biased region" description="Low complexity" evidence="1">
    <location>
        <begin position="39"/>
        <end position="54"/>
    </location>
</feature>